<feature type="domain" description="Flagellin C-terminal" evidence="5">
    <location>
        <begin position="205"/>
        <end position="290"/>
    </location>
</feature>
<dbReference type="GO" id="GO:0009288">
    <property type="term" value="C:bacterial-type flagellum"/>
    <property type="evidence" value="ECO:0007669"/>
    <property type="project" value="UniProtKB-SubCell"/>
</dbReference>
<dbReference type="InterPro" id="IPR001029">
    <property type="entry name" value="Flagellin_N"/>
</dbReference>
<reference evidence="6 7" key="1">
    <citation type="submission" date="2019-12" db="EMBL/GenBank/DDBJ databases">
        <title>Novel species isolated from a subtropical stream in China.</title>
        <authorList>
            <person name="Lu H."/>
        </authorList>
    </citation>
    <scope>NUCLEOTIDE SEQUENCE [LARGE SCALE GENOMIC DNA]</scope>
    <source>
        <strain evidence="6 7">FT127W</strain>
    </source>
</reference>
<keyword evidence="2 3" id="KW-0975">Bacterial flagellum</keyword>
<comment type="similarity">
    <text evidence="1 3">Belongs to the bacterial flagellin family.</text>
</comment>
<protein>
    <recommendedName>
        <fullName evidence="3">Flagellin</fullName>
    </recommendedName>
</protein>
<dbReference type="PANTHER" id="PTHR42792:SF2">
    <property type="entry name" value="FLAGELLIN"/>
    <property type="match status" value="1"/>
</dbReference>
<keyword evidence="7" id="KW-1185">Reference proteome</keyword>
<dbReference type="PRINTS" id="PR00207">
    <property type="entry name" value="FLAGELLIN"/>
</dbReference>
<dbReference type="PANTHER" id="PTHR42792">
    <property type="entry name" value="FLAGELLIN"/>
    <property type="match status" value="1"/>
</dbReference>
<dbReference type="Pfam" id="PF00669">
    <property type="entry name" value="Flagellin_N"/>
    <property type="match status" value="1"/>
</dbReference>
<dbReference type="Gene3D" id="6.10.10.10">
    <property type="entry name" value="Flagellar export chaperone, C-terminal domain"/>
    <property type="match status" value="1"/>
</dbReference>
<keyword evidence="3" id="KW-0964">Secreted</keyword>
<proteinExistence type="inferred from homology"/>
<comment type="subcellular location">
    <subcellularLocation>
        <location evidence="3">Secreted</location>
    </subcellularLocation>
    <subcellularLocation>
        <location evidence="3">Bacterial flagellum</location>
    </subcellularLocation>
</comment>
<dbReference type="RefSeq" id="WP_161072221.1">
    <property type="nucleotide sequence ID" value="NZ_WWCU01000010.1"/>
</dbReference>
<gene>
    <name evidence="6" type="ORF">GTP77_11080</name>
</gene>
<comment type="caution">
    <text evidence="6">The sequence shown here is derived from an EMBL/GenBank/DDBJ whole genome shotgun (WGS) entry which is preliminary data.</text>
</comment>
<dbReference type="InterPro" id="IPR001492">
    <property type="entry name" value="Flagellin"/>
</dbReference>
<dbReference type="AlphaFoldDB" id="A0A7X4HCM0"/>
<keyword evidence="6" id="KW-0282">Flagellum</keyword>
<evidence type="ECO:0000259" key="4">
    <source>
        <dbReference type="Pfam" id="PF00669"/>
    </source>
</evidence>
<organism evidence="6 7">
    <name type="scientific">Pseudoduganella aquatica</name>
    <dbReference type="NCBI Taxonomy" id="2660641"/>
    <lineage>
        <taxon>Bacteria</taxon>
        <taxon>Pseudomonadati</taxon>
        <taxon>Pseudomonadota</taxon>
        <taxon>Betaproteobacteria</taxon>
        <taxon>Burkholderiales</taxon>
        <taxon>Oxalobacteraceae</taxon>
        <taxon>Telluria group</taxon>
        <taxon>Pseudoduganella</taxon>
    </lineage>
</organism>
<dbReference type="InterPro" id="IPR046358">
    <property type="entry name" value="Flagellin_C"/>
</dbReference>
<evidence type="ECO:0000256" key="2">
    <source>
        <dbReference type="ARBA" id="ARBA00023143"/>
    </source>
</evidence>
<accession>A0A7X4HCM0</accession>
<name>A0A7X4HCM0_9BURK</name>
<comment type="function">
    <text evidence="3">Flagellin is the subunit protein which polymerizes to form the filaments of bacterial flagella.</text>
</comment>
<keyword evidence="6" id="KW-0966">Cell projection</keyword>
<dbReference type="SUPFAM" id="SSF64518">
    <property type="entry name" value="Phase 1 flagellin"/>
    <property type="match status" value="1"/>
</dbReference>
<evidence type="ECO:0000256" key="1">
    <source>
        <dbReference type="ARBA" id="ARBA00005709"/>
    </source>
</evidence>
<feature type="domain" description="Flagellin N-terminal" evidence="4">
    <location>
        <begin position="6"/>
        <end position="138"/>
    </location>
</feature>
<dbReference type="Pfam" id="PF00700">
    <property type="entry name" value="Flagellin_C"/>
    <property type="match status" value="1"/>
</dbReference>
<evidence type="ECO:0000256" key="3">
    <source>
        <dbReference type="RuleBase" id="RU362073"/>
    </source>
</evidence>
<dbReference type="GO" id="GO:0005198">
    <property type="term" value="F:structural molecule activity"/>
    <property type="evidence" value="ECO:0007669"/>
    <property type="project" value="UniProtKB-UniRule"/>
</dbReference>
<evidence type="ECO:0000313" key="6">
    <source>
        <dbReference type="EMBL" id="MYN07877.1"/>
    </source>
</evidence>
<dbReference type="GO" id="GO:0005576">
    <property type="term" value="C:extracellular region"/>
    <property type="evidence" value="ECO:0007669"/>
    <property type="project" value="UniProtKB-SubCell"/>
</dbReference>
<sequence>MLSLHTSQANLAALNATTATQRQMAVSATRLATGYRINSAMDDAAGLQIATRLKAQSSGMKVAMRNIQNSISQLQSVETLYEGIGNNLQRMLDLATQAADGSYSEGDRAAMQAEYDGLAKDNSRAIWHETVFGESGLFPGGTFTDFDRSFQIGSDASERFIFQFDDAYEDAFQPLTKTSVFNAGNIAALPVLGDELLGGNAGDTIDKVNAAIDGVAAGRSIFGSVSNRLEHAYANLQNISLNTTRAEGRFMDADFAQETAVMTASQMLMQSGTAMLKQSSSVSSLIISLLQ</sequence>
<dbReference type="InterPro" id="IPR042187">
    <property type="entry name" value="Flagellin_C_sub2"/>
</dbReference>
<dbReference type="Proteomes" id="UP000450676">
    <property type="component" value="Unassembled WGS sequence"/>
</dbReference>
<evidence type="ECO:0000313" key="7">
    <source>
        <dbReference type="Proteomes" id="UP000450676"/>
    </source>
</evidence>
<dbReference type="EMBL" id="WWCU01000010">
    <property type="protein sequence ID" value="MYN07877.1"/>
    <property type="molecule type" value="Genomic_DNA"/>
</dbReference>
<keyword evidence="6" id="KW-0969">Cilium</keyword>
<dbReference type="Gene3D" id="1.20.1330.10">
    <property type="entry name" value="f41 fragment of flagellin, N-terminal domain"/>
    <property type="match status" value="2"/>
</dbReference>
<evidence type="ECO:0000259" key="5">
    <source>
        <dbReference type="Pfam" id="PF00700"/>
    </source>
</evidence>